<sequence>MAAGLGSSLVLFHGLHSLSPHIFAQAGLPPSPPSPRSPVSSHTSDAKMGSCVSKDTSHHRGGAGYASTEKLNPRPYHHHQQQQQQQQPPPPPKRRKKISPEYRLHLTCASCTTSGGDCSIAGDYNMQCALAYTDASPSSWYMSGEQHQPPKEWTVELDFCSWAEAKRVEANRAKAVLAEYVGDPYSYGEDPREYRGSGSRRKPICVKEFKEKLADRGVPFSSSL</sequence>
<feature type="region of interest" description="Disordered" evidence="1">
    <location>
        <begin position="26"/>
        <end position="97"/>
    </location>
</feature>
<name>A0AAN7CE20_9PEZI</name>
<evidence type="ECO:0000313" key="2">
    <source>
        <dbReference type="EMBL" id="KAK4240055.1"/>
    </source>
</evidence>
<evidence type="ECO:0000313" key="3">
    <source>
        <dbReference type="Proteomes" id="UP001303760"/>
    </source>
</evidence>
<reference evidence="2" key="2">
    <citation type="submission" date="2023-05" db="EMBL/GenBank/DDBJ databases">
        <authorList>
            <consortium name="Lawrence Berkeley National Laboratory"/>
            <person name="Steindorff A."/>
            <person name="Hensen N."/>
            <person name="Bonometti L."/>
            <person name="Westerberg I."/>
            <person name="Brannstrom I.O."/>
            <person name="Guillou S."/>
            <person name="Cros-Aarteil S."/>
            <person name="Calhoun S."/>
            <person name="Haridas S."/>
            <person name="Kuo A."/>
            <person name="Mondo S."/>
            <person name="Pangilinan J."/>
            <person name="Riley R."/>
            <person name="Labutti K."/>
            <person name="Andreopoulos B."/>
            <person name="Lipzen A."/>
            <person name="Chen C."/>
            <person name="Yanf M."/>
            <person name="Daum C."/>
            <person name="Ng V."/>
            <person name="Clum A."/>
            <person name="Ohm R."/>
            <person name="Martin F."/>
            <person name="Silar P."/>
            <person name="Natvig D."/>
            <person name="Lalanne C."/>
            <person name="Gautier V."/>
            <person name="Ament-Velasquez S.L."/>
            <person name="Kruys A."/>
            <person name="Hutchinson M.I."/>
            <person name="Powell A.J."/>
            <person name="Barry K."/>
            <person name="Miller A.N."/>
            <person name="Grigoriev I.V."/>
            <person name="Debuchy R."/>
            <person name="Gladieux P."/>
            <person name="Thoren M.H."/>
            <person name="Johannesson H."/>
        </authorList>
    </citation>
    <scope>NUCLEOTIDE SEQUENCE</scope>
    <source>
        <strain evidence="2">CBS 532.94</strain>
    </source>
</reference>
<dbReference type="AlphaFoldDB" id="A0AAN7CE20"/>
<organism evidence="2 3">
    <name type="scientific">Achaetomium macrosporum</name>
    <dbReference type="NCBI Taxonomy" id="79813"/>
    <lineage>
        <taxon>Eukaryota</taxon>
        <taxon>Fungi</taxon>
        <taxon>Dikarya</taxon>
        <taxon>Ascomycota</taxon>
        <taxon>Pezizomycotina</taxon>
        <taxon>Sordariomycetes</taxon>
        <taxon>Sordariomycetidae</taxon>
        <taxon>Sordariales</taxon>
        <taxon>Chaetomiaceae</taxon>
        <taxon>Achaetomium</taxon>
    </lineage>
</organism>
<accession>A0AAN7CE20</accession>
<comment type="caution">
    <text evidence="2">The sequence shown here is derived from an EMBL/GenBank/DDBJ whole genome shotgun (WGS) entry which is preliminary data.</text>
</comment>
<evidence type="ECO:0000256" key="1">
    <source>
        <dbReference type="SAM" id="MobiDB-lite"/>
    </source>
</evidence>
<keyword evidence="3" id="KW-1185">Reference proteome</keyword>
<dbReference type="EMBL" id="MU860048">
    <property type="protein sequence ID" value="KAK4240055.1"/>
    <property type="molecule type" value="Genomic_DNA"/>
</dbReference>
<protein>
    <submittedName>
        <fullName evidence="2">Uncharacterized protein</fullName>
    </submittedName>
</protein>
<gene>
    <name evidence="2" type="ORF">C8A03DRAFT_31802</name>
</gene>
<reference evidence="2" key="1">
    <citation type="journal article" date="2023" name="Mol. Phylogenet. Evol.">
        <title>Genome-scale phylogeny and comparative genomics of the fungal order Sordariales.</title>
        <authorList>
            <person name="Hensen N."/>
            <person name="Bonometti L."/>
            <person name="Westerberg I."/>
            <person name="Brannstrom I.O."/>
            <person name="Guillou S."/>
            <person name="Cros-Aarteil S."/>
            <person name="Calhoun S."/>
            <person name="Haridas S."/>
            <person name="Kuo A."/>
            <person name="Mondo S."/>
            <person name="Pangilinan J."/>
            <person name="Riley R."/>
            <person name="LaButti K."/>
            <person name="Andreopoulos B."/>
            <person name="Lipzen A."/>
            <person name="Chen C."/>
            <person name="Yan M."/>
            <person name="Daum C."/>
            <person name="Ng V."/>
            <person name="Clum A."/>
            <person name="Steindorff A."/>
            <person name="Ohm R.A."/>
            <person name="Martin F."/>
            <person name="Silar P."/>
            <person name="Natvig D.O."/>
            <person name="Lalanne C."/>
            <person name="Gautier V."/>
            <person name="Ament-Velasquez S.L."/>
            <person name="Kruys A."/>
            <person name="Hutchinson M.I."/>
            <person name="Powell A.J."/>
            <person name="Barry K."/>
            <person name="Miller A.N."/>
            <person name="Grigoriev I.V."/>
            <person name="Debuchy R."/>
            <person name="Gladieux P."/>
            <person name="Hiltunen Thoren M."/>
            <person name="Johannesson H."/>
        </authorList>
    </citation>
    <scope>NUCLEOTIDE SEQUENCE</scope>
    <source>
        <strain evidence="2">CBS 532.94</strain>
    </source>
</reference>
<dbReference type="Proteomes" id="UP001303760">
    <property type="component" value="Unassembled WGS sequence"/>
</dbReference>
<proteinExistence type="predicted"/>